<evidence type="ECO:0000313" key="2">
    <source>
        <dbReference type="Proteomes" id="UP001157017"/>
    </source>
</evidence>
<evidence type="ECO:0000313" key="1">
    <source>
        <dbReference type="EMBL" id="GMA86062.1"/>
    </source>
</evidence>
<keyword evidence="2" id="KW-1185">Reference proteome</keyword>
<dbReference type="Proteomes" id="UP001157017">
    <property type="component" value="Unassembled WGS sequence"/>
</dbReference>
<proteinExistence type="predicted"/>
<comment type="caution">
    <text evidence="1">The sequence shown here is derived from an EMBL/GenBank/DDBJ whole genome shotgun (WGS) entry which is preliminary data.</text>
</comment>
<dbReference type="EMBL" id="BSUZ01000001">
    <property type="protein sequence ID" value="GMA86062.1"/>
    <property type="molecule type" value="Genomic_DNA"/>
</dbReference>
<sequence>MASRSIWSVTTFSCSSASLDRLDGVAEVGADVVDAGHLHLLVAVEQVLHHHHRVVALLDGLRVEVRGHPGHVEVVEPDRDRHVLLRGRELVADLLTQQVEEGGAHGTRAY</sequence>
<accession>A0ABQ6JE51</accession>
<protein>
    <submittedName>
        <fullName evidence="1">Uncharacterized protein</fullName>
    </submittedName>
</protein>
<gene>
    <name evidence="1" type="ORF">GCM10025868_13120</name>
</gene>
<organism evidence="1 2">
    <name type="scientific">Angustibacter aerolatus</name>
    <dbReference type="NCBI Taxonomy" id="1162965"/>
    <lineage>
        <taxon>Bacteria</taxon>
        <taxon>Bacillati</taxon>
        <taxon>Actinomycetota</taxon>
        <taxon>Actinomycetes</taxon>
        <taxon>Kineosporiales</taxon>
        <taxon>Kineosporiaceae</taxon>
    </lineage>
</organism>
<reference evidence="2" key="1">
    <citation type="journal article" date="2019" name="Int. J. Syst. Evol. Microbiol.">
        <title>The Global Catalogue of Microorganisms (GCM) 10K type strain sequencing project: providing services to taxonomists for standard genome sequencing and annotation.</title>
        <authorList>
            <consortium name="The Broad Institute Genomics Platform"/>
            <consortium name="The Broad Institute Genome Sequencing Center for Infectious Disease"/>
            <person name="Wu L."/>
            <person name="Ma J."/>
        </authorList>
    </citation>
    <scope>NUCLEOTIDE SEQUENCE [LARGE SCALE GENOMIC DNA]</scope>
    <source>
        <strain evidence="2">NBRC 108730</strain>
    </source>
</reference>
<name>A0ABQ6JE51_9ACTN</name>